<dbReference type="EMBL" id="FO203431">
    <property type="protein sequence ID" value="CCH87263.1"/>
    <property type="molecule type" value="Genomic_DNA"/>
</dbReference>
<protein>
    <submittedName>
        <fullName evidence="3">Peptidoglycan-binding lysin domain protein</fullName>
    </submittedName>
</protein>
<dbReference type="Pfam" id="PF26571">
    <property type="entry name" value="VldE"/>
    <property type="match status" value="1"/>
</dbReference>
<feature type="compositionally biased region" description="Pro residues" evidence="1">
    <location>
        <begin position="70"/>
        <end position="86"/>
    </location>
</feature>
<dbReference type="STRING" id="477641.MODMU_1826"/>
<dbReference type="PATRIC" id="fig|477641.3.peg.1719"/>
<name>I4EV50_MODI5</name>
<dbReference type="Proteomes" id="UP000006461">
    <property type="component" value="Chromosome"/>
</dbReference>
<evidence type="ECO:0000313" key="4">
    <source>
        <dbReference type="Proteomes" id="UP000006461"/>
    </source>
</evidence>
<feature type="domain" description="ARB-07466-like C-terminal" evidence="2">
    <location>
        <begin position="110"/>
        <end position="199"/>
    </location>
</feature>
<sequence>MHVDRQHTVLPHDRDLRTGLRPRVLRGAAVCAFSLAFGLAGQSVAQADDPWDRSGGQSQGNWGDRGAAPAPAPAPAPAAAPAPAPAAAPAGDLTGKPTGTSTAYSAWAPHVRPVVAEVVAGFGVSTVYTRPGHSPTQQLAADFMVYSDGAKGNAVAQYVIDNAARMKVDYVIYKQRIFMIGGSGWKAMEDRGSPTANHMDHVHVSFNP</sequence>
<evidence type="ECO:0000259" key="2">
    <source>
        <dbReference type="Pfam" id="PF26571"/>
    </source>
</evidence>
<dbReference type="OrthoDB" id="2989771at2"/>
<dbReference type="KEGG" id="mmar:MODMU_1826"/>
<dbReference type="HOGENOM" id="CLU_1319729_0_0_11"/>
<evidence type="ECO:0000256" key="1">
    <source>
        <dbReference type="SAM" id="MobiDB-lite"/>
    </source>
</evidence>
<accession>I4EV50</accession>
<dbReference type="AlphaFoldDB" id="I4EV50"/>
<proteinExistence type="predicted"/>
<feature type="region of interest" description="Disordered" evidence="1">
    <location>
        <begin position="46"/>
        <end position="95"/>
    </location>
</feature>
<keyword evidence="4" id="KW-1185">Reference proteome</keyword>
<organism evidence="3 4">
    <name type="scientific">Modestobacter italicus (strain DSM 44449 / CECT 9708 / BC 501)</name>
    <dbReference type="NCBI Taxonomy" id="2732864"/>
    <lineage>
        <taxon>Bacteria</taxon>
        <taxon>Bacillati</taxon>
        <taxon>Actinomycetota</taxon>
        <taxon>Actinomycetes</taxon>
        <taxon>Geodermatophilales</taxon>
        <taxon>Geodermatophilaceae</taxon>
        <taxon>Modestobacter</taxon>
    </lineage>
</organism>
<evidence type="ECO:0000313" key="3">
    <source>
        <dbReference type="EMBL" id="CCH87263.1"/>
    </source>
</evidence>
<dbReference type="InterPro" id="IPR058593">
    <property type="entry name" value="ARB_07466-like_C"/>
</dbReference>
<dbReference type="eggNOG" id="COG1388">
    <property type="taxonomic scope" value="Bacteria"/>
</dbReference>
<gene>
    <name evidence="3" type="ordered locus">MODMU_1826</name>
</gene>
<reference evidence="3 4" key="1">
    <citation type="journal article" date="2012" name="J. Bacteriol.">
        <title>Genome Sequence of Radiation-Resistant Modestobacter marinus Strain BC501, a Representative Actinobacterium That Thrives on Calcareous Stone Surfaces.</title>
        <authorList>
            <person name="Normand P."/>
            <person name="Gury J."/>
            <person name="Pujic P."/>
            <person name="Chouaia B."/>
            <person name="Crotti E."/>
            <person name="Brusetti L."/>
            <person name="Daffonchio D."/>
            <person name="Vacherie B."/>
            <person name="Barbe V."/>
            <person name="Medigue C."/>
            <person name="Calteau A."/>
            <person name="Ghodhbane-Gtari F."/>
            <person name="Essoussi I."/>
            <person name="Nouioui I."/>
            <person name="Abbassi-Ghozzi I."/>
            <person name="Gtari M."/>
        </authorList>
    </citation>
    <scope>NUCLEOTIDE SEQUENCE [LARGE SCALE GENOMIC DNA]</scope>
    <source>
        <strain evidence="4">BC 501</strain>
    </source>
</reference>
<dbReference type="OMA" id="STAYSAW"/>